<dbReference type="InterPro" id="IPR043519">
    <property type="entry name" value="NT_sf"/>
</dbReference>
<gene>
    <name evidence="1" type="ORF">GSTENG00037961001</name>
</gene>
<evidence type="ECO:0000313" key="1">
    <source>
        <dbReference type="EMBL" id="CAG13614.1"/>
    </source>
</evidence>
<organism evidence="1">
    <name type="scientific">Tetraodon nigroviridis</name>
    <name type="common">Spotted green pufferfish</name>
    <name type="synonym">Chelonodon nigroviridis</name>
    <dbReference type="NCBI Taxonomy" id="99883"/>
    <lineage>
        <taxon>Eukaryota</taxon>
        <taxon>Metazoa</taxon>
        <taxon>Chordata</taxon>
        <taxon>Craniata</taxon>
        <taxon>Vertebrata</taxon>
        <taxon>Euteleostomi</taxon>
        <taxon>Actinopterygii</taxon>
        <taxon>Neopterygii</taxon>
        <taxon>Teleostei</taxon>
        <taxon>Neoteleostei</taxon>
        <taxon>Acanthomorphata</taxon>
        <taxon>Eupercaria</taxon>
        <taxon>Tetraodontiformes</taxon>
        <taxon>Tetradontoidea</taxon>
        <taxon>Tetraodontidae</taxon>
        <taxon>Tetraodon</taxon>
    </lineage>
</organism>
<dbReference type="EMBL" id="CAAE01016911">
    <property type="protein sequence ID" value="CAG13614.1"/>
    <property type="molecule type" value="Genomic_DNA"/>
</dbReference>
<name>Q4RDB8_TETNG</name>
<dbReference type="KEGG" id="tng:GSTEN00037961G001"/>
<dbReference type="GO" id="GO:0005730">
    <property type="term" value="C:nucleolus"/>
    <property type="evidence" value="ECO:0007669"/>
    <property type="project" value="TreeGrafter"/>
</dbReference>
<reference evidence="1" key="1">
    <citation type="journal article" date="2004" name="Nature">
        <title>Genome duplication in the teleost fish Tetraodon nigroviridis reveals the early vertebrate proto-karyotype.</title>
        <authorList>
            <person name="Jaillon O."/>
            <person name="Aury J.-M."/>
            <person name="Brunet F."/>
            <person name="Petit J.-L."/>
            <person name="Stange-Thomann N."/>
            <person name="Mauceli E."/>
            <person name="Bouneau L."/>
            <person name="Fischer C."/>
            <person name="Ozouf-Costaz C."/>
            <person name="Bernot A."/>
            <person name="Nicaud S."/>
            <person name="Jaffe D."/>
            <person name="Fisher S."/>
            <person name="Lutfalla G."/>
            <person name="Dossat C."/>
            <person name="Segurens B."/>
            <person name="Dasilva C."/>
            <person name="Salanoubat M."/>
            <person name="Levy M."/>
            <person name="Boudet N."/>
            <person name="Castellano S."/>
            <person name="Anthouard V."/>
            <person name="Jubin C."/>
            <person name="Castelli V."/>
            <person name="Katinka M."/>
            <person name="Vacherie B."/>
            <person name="Biemont C."/>
            <person name="Skalli Z."/>
            <person name="Cattolico L."/>
            <person name="Poulain J."/>
            <person name="De Berardinis V."/>
            <person name="Cruaud C."/>
            <person name="Duprat S."/>
            <person name="Brottier P."/>
            <person name="Coutanceau J.-P."/>
            <person name="Gouzy J."/>
            <person name="Parra G."/>
            <person name="Lardier G."/>
            <person name="Chapple C."/>
            <person name="McKernan K.J."/>
            <person name="McEwan P."/>
            <person name="Bosak S."/>
            <person name="Kellis M."/>
            <person name="Volff J.-N."/>
            <person name="Guigo R."/>
            <person name="Zody M.C."/>
            <person name="Mesirov J."/>
            <person name="Lindblad-Toh K."/>
            <person name="Birren B."/>
            <person name="Nusbaum C."/>
            <person name="Kahn D."/>
            <person name="Robinson-Rechavi M."/>
            <person name="Laudet V."/>
            <person name="Schachter V."/>
            <person name="Quetier F."/>
            <person name="Saurin W."/>
            <person name="Scarpelli C."/>
            <person name="Wincker P."/>
            <person name="Lander E.S."/>
            <person name="Weissenbach J."/>
            <person name="Roest Crollius H."/>
        </authorList>
    </citation>
    <scope>NUCLEOTIDE SEQUENCE [LARGE SCALE GENOMIC DNA]</scope>
</reference>
<dbReference type="GO" id="GO:0003729">
    <property type="term" value="F:mRNA binding"/>
    <property type="evidence" value="ECO:0007669"/>
    <property type="project" value="TreeGrafter"/>
</dbReference>
<dbReference type="InterPro" id="IPR045862">
    <property type="entry name" value="Trf4-like"/>
</dbReference>
<sequence length="43" mass="5174">LHEEVIDFYNFMSPRPEEAAMRKEVVNRIETIIKELWPTADVR</sequence>
<dbReference type="OrthoDB" id="273917at2759"/>
<reference evidence="1" key="2">
    <citation type="submission" date="2004-02" db="EMBL/GenBank/DDBJ databases">
        <authorList>
            <consortium name="Genoscope"/>
            <consortium name="Whitehead Institute Centre for Genome Research"/>
        </authorList>
    </citation>
    <scope>NUCLEOTIDE SEQUENCE</scope>
</reference>
<protein>
    <submittedName>
        <fullName evidence="1">Chromosome undetermined SCAF16911, whole genome shotgun sequence</fullName>
    </submittedName>
</protein>
<dbReference type="AlphaFoldDB" id="Q4RDB8"/>
<dbReference type="GO" id="GO:0031123">
    <property type="term" value="P:RNA 3'-end processing"/>
    <property type="evidence" value="ECO:0007669"/>
    <property type="project" value="TreeGrafter"/>
</dbReference>
<proteinExistence type="predicted"/>
<feature type="non-terminal residue" evidence="1">
    <location>
        <position position="1"/>
    </location>
</feature>
<dbReference type="GO" id="GO:0043634">
    <property type="term" value="P:polyadenylation-dependent ncRNA catabolic process"/>
    <property type="evidence" value="ECO:0007669"/>
    <property type="project" value="TreeGrafter"/>
</dbReference>
<dbReference type="PANTHER" id="PTHR23092:SF24">
    <property type="entry name" value="TERMINAL NUCLEOTIDYLTRANSFERASE 4A"/>
    <property type="match status" value="1"/>
</dbReference>
<accession>Q4RDB8</accession>
<dbReference type="GO" id="GO:0031499">
    <property type="term" value="C:TRAMP complex"/>
    <property type="evidence" value="ECO:0007669"/>
    <property type="project" value="TreeGrafter"/>
</dbReference>
<dbReference type="GO" id="GO:1990817">
    <property type="term" value="F:poly(A) RNA polymerase activity"/>
    <property type="evidence" value="ECO:0007669"/>
    <property type="project" value="InterPro"/>
</dbReference>
<feature type="non-terminal residue" evidence="1">
    <location>
        <position position="43"/>
    </location>
</feature>
<dbReference type="PANTHER" id="PTHR23092">
    <property type="entry name" value="POLY(A) RNA POLYMERASE"/>
    <property type="match status" value="1"/>
</dbReference>
<dbReference type="SUPFAM" id="SSF81301">
    <property type="entry name" value="Nucleotidyltransferase"/>
    <property type="match status" value="1"/>
</dbReference>